<dbReference type="Proteomes" id="UP001652680">
    <property type="component" value="Unassembled WGS sequence"/>
</dbReference>
<feature type="compositionally biased region" description="Pro residues" evidence="1">
    <location>
        <begin position="108"/>
        <end position="118"/>
    </location>
</feature>
<dbReference type="RefSeq" id="XP_016975294.2">
    <property type="nucleotide sequence ID" value="XM_017119805.2"/>
</dbReference>
<sequence length="223" mass="23255">MAKCVVIAYFIGVWILLLHSSNAFNVVSQYEFDMFKAEIHGRLETMEAILHKISESFDNTKFLGTPGPPGRPGPRGVKGEPGEPVNPGISENAGPAGFHARSGYLFGPPGPPGPPGSPGRPGKQGNVGKTGLSCKTCEPGLPGLQGPPGQKGDRGDPGFSGMKGDRGFVGLVGHPGMQGPKGEPGCGCLHKKGEHGNPLDFGIYSTTDFESEDGSGIYTWNVN</sequence>
<dbReference type="PANTHER" id="PTHR24637">
    <property type="entry name" value="COLLAGEN"/>
    <property type="match status" value="1"/>
</dbReference>
<keyword evidence="2" id="KW-0732">Signal</keyword>
<dbReference type="PANTHER" id="PTHR24637:SF421">
    <property type="entry name" value="CUTICLE COLLAGEN DPY-2"/>
    <property type="match status" value="1"/>
</dbReference>
<feature type="chain" id="PRO_5046096939" evidence="2">
    <location>
        <begin position="24"/>
        <end position="223"/>
    </location>
</feature>
<feature type="compositionally biased region" description="Low complexity" evidence="1">
    <location>
        <begin position="139"/>
        <end position="150"/>
    </location>
</feature>
<dbReference type="GeneID" id="108041779"/>
<protein>
    <submittedName>
        <fullName evidence="3">Uncharacterized protein</fullName>
    </submittedName>
</protein>
<reference evidence="3" key="2">
    <citation type="submission" date="2025-05" db="UniProtKB">
        <authorList>
            <consortium name="EnsemblMetazoa"/>
        </authorList>
    </citation>
    <scope>IDENTIFICATION</scope>
</reference>
<evidence type="ECO:0000256" key="2">
    <source>
        <dbReference type="SAM" id="SignalP"/>
    </source>
</evidence>
<evidence type="ECO:0000256" key="1">
    <source>
        <dbReference type="SAM" id="MobiDB-lite"/>
    </source>
</evidence>
<evidence type="ECO:0000313" key="4">
    <source>
        <dbReference type="Proteomes" id="UP001652680"/>
    </source>
</evidence>
<feature type="signal peptide" evidence="2">
    <location>
        <begin position="1"/>
        <end position="23"/>
    </location>
</feature>
<dbReference type="InterPro" id="IPR008160">
    <property type="entry name" value="Collagen"/>
</dbReference>
<reference evidence="4" key="1">
    <citation type="journal article" date="2021" name="Elife">
        <title>Highly contiguous assemblies of 101 drosophilid genomes.</title>
        <authorList>
            <person name="Kim B.Y."/>
            <person name="Wang J.R."/>
            <person name="Miller D.E."/>
            <person name="Barmina O."/>
            <person name="Delaney E."/>
            <person name="Thompson A."/>
            <person name="Comeault A.A."/>
            <person name="Peede D."/>
            <person name="D'Agostino E.R."/>
            <person name="Pelaez J."/>
            <person name="Aguilar J.M."/>
            <person name="Haji D."/>
            <person name="Matsunaga T."/>
            <person name="Armstrong E.E."/>
            <person name="Zych M."/>
            <person name="Ogawa Y."/>
            <person name="Stamenkovic-Radak M."/>
            <person name="Jelic M."/>
            <person name="Veselinovic M.S."/>
            <person name="Tanaskovic M."/>
            <person name="Eric P."/>
            <person name="Gao J.J."/>
            <person name="Katoh T.K."/>
            <person name="Toda M.J."/>
            <person name="Watabe H."/>
            <person name="Watada M."/>
            <person name="Davis J.S."/>
            <person name="Moyle L.C."/>
            <person name="Manoli G."/>
            <person name="Bertolini E."/>
            <person name="Kostal V."/>
            <person name="Hawley R.S."/>
            <person name="Takahashi A."/>
            <person name="Jones C.D."/>
            <person name="Price D.K."/>
            <person name="Whiteman N."/>
            <person name="Kopp A."/>
            <person name="Matute D.R."/>
            <person name="Petrov D.A."/>
        </authorList>
    </citation>
    <scope>NUCLEOTIDE SEQUENCE [LARGE SCALE GENOMIC DNA]</scope>
</reference>
<keyword evidence="4" id="KW-1185">Reference proteome</keyword>
<proteinExistence type="predicted"/>
<dbReference type="Pfam" id="PF01391">
    <property type="entry name" value="Collagen"/>
    <property type="match status" value="1"/>
</dbReference>
<organism evidence="3 4">
    <name type="scientific">Drosophila rhopaloa</name>
    <name type="common">Fruit fly</name>
    <dbReference type="NCBI Taxonomy" id="1041015"/>
    <lineage>
        <taxon>Eukaryota</taxon>
        <taxon>Metazoa</taxon>
        <taxon>Ecdysozoa</taxon>
        <taxon>Arthropoda</taxon>
        <taxon>Hexapoda</taxon>
        <taxon>Insecta</taxon>
        <taxon>Pterygota</taxon>
        <taxon>Neoptera</taxon>
        <taxon>Endopterygota</taxon>
        <taxon>Diptera</taxon>
        <taxon>Brachycera</taxon>
        <taxon>Muscomorpha</taxon>
        <taxon>Ephydroidea</taxon>
        <taxon>Drosophilidae</taxon>
        <taxon>Drosophila</taxon>
        <taxon>Sophophora</taxon>
    </lineage>
</organism>
<accession>A0ABM5H6D2</accession>
<name>A0ABM5H6D2_DRORH</name>
<evidence type="ECO:0000313" key="3">
    <source>
        <dbReference type="EnsemblMetazoa" id="XP_016975294.2"/>
    </source>
</evidence>
<dbReference type="EnsemblMetazoa" id="XM_017119805.2">
    <property type="protein sequence ID" value="XP_016975294.2"/>
    <property type="gene ID" value="LOC108041779"/>
</dbReference>
<feature type="region of interest" description="Disordered" evidence="1">
    <location>
        <begin position="60"/>
        <end position="164"/>
    </location>
</feature>